<protein>
    <recommendedName>
        <fullName evidence="2">Alpha/beta hydrolase fold-3 domain-containing protein</fullName>
    </recommendedName>
</protein>
<evidence type="ECO:0000256" key="1">
    <source>
        <dbReference type="SAM" id="MobiDB-lite"/>
    </source>
</evidence>
<evidence type="ECO:0000313" key="4">
    <source>
        <dbReference type="Proteomes" id="UP000799291"/>
    </source>
</evidence>
<proteinExistence type="predicted"/>
<dbReference type="Pfam" id="PF07859">
    <property type="entry name" value="Abhydrolase_3"/>
    <property type="match status" value="1"/>
</dbReference>
<dbReference type="InterPro" id="IPR029058">
    <property type="entry name" value="AB_hydrolase_fold"/>
</dbReference>
<sequence>MLLLWCARRCQAALRPSRLPHKLYRCPYSLVTSPPRHEKFNVPCRSNGSVNIDVFHSPTPASPILIYLPSGPLLPDYAEEEECVISTLGAASGATIARINYRASPKDQFPTPIHDVLVGYDWVKETLLRDGFSRPVLARMGVCGELMGGTLAVTLALTECRRGESRIGSAAVNNPITDWVFPDDLPVLPASELLEPLAPEETAFPAEEDPMSPGLPQETAHAPQKHSKRTPKPPPPTAWQLYGENSVIPTLTLSAERDVLFRRPQDYFDRFASPIHLFRSPHGMLLVPKDDDVSAPEQPDIETQLDINHFQSIEAASSSVELPTLVRCRAYARIYPPAGFNLNLPVWHLTTGSQSPLLGQGNELAKMIRRSVARQTLKNRTGRSRWHDPAEKEYYEEYADSRVQVEPVEGIGLWTQQDENPAWEEQVQGVGAFMKETLKPEFV</sequence>
<feature type="domain" description="Alpha/beta hydrolase fold-3" evidence="2">
    <location>
        <begin position="79"/>
        <end position="270"/>
    </location>
</feature>
<evidence type="ECO:0000313" key="3">
    <source>
        <dbReference type="EMBL" id="KAF2679711.1"/>
    </source>
</evidence>
<dbReference type="AlphaFoldDB" id="A0A6G1IP40"/>
<accession>A0A6G1IP40</accession>
<dbReference type="OrthoDB" id="5396420at2759"/>
<reference evidence="3" key="1">
    <citation type="journal article" date="2020" name="Stud. Mycol.">
        <title>101 Dothideomycetes genomes: a test case for predicting lifestyles and emergence of pathogens.</title>
        <authorList>
            <person name="Haridas S."/>
            <person name="Albert R."/>
            <person name="Binder M."/>
            <person name="Bloem J."/>
            <person name="Labutti K."/>
            <person name="Salamov A."/>
            <person name="Andreopoulos B."/>
            <person name="Baker S."/>
            <person name="Barry K."/>
            <person name="Bills G."/>
            <person name="Bluhm B."/>
            <person name="Cannon C."/>
            <person name="Castanera R."/>
            <person name="Culley D."/>
            <person name="Daum C."/>
            <person name="Ezra D."/>
            <person name="Gonzalez J."/>
            <person name="Henrissat B."/>
            <person name="Kuo A."/>
            <person name="Liang C."/>
            <person name="Lipzen A."/>
            <person name="Lutzoni F."/>
            <person name="Magnuson J."/>
            <person name="Mondo S."/>
            <person name="Nolan M."/>
            <person name="Ohm R."/>
            <person name="Pangilinan J."/>
            <person name="Park H.-J."/>
            <person name="Ramirez L."/>
            <person name="Alfaro M."/>
            <person name="Sun H."/>
            <person name="Tritt A."/>
            <person name="Yoshinaga Y."/>
            <person name="Zwiers L.-H."/>
            <person name="Turgeon B."/>
            <person name="Goodwin S."/>
            <person name="Spatafora J."/>
            <person name="Crous P."/>
            <person name="Grigoriev I."/>
        </authorList>
    </citation>
    <scope>NUCLEOTIDE SEQUENCE</scope>
    <source>
        <strain evidence="3">CBS 122367</strain>
    </source>
</reference>
<name>A0A6G1IP40_9PLEO</name>
<dbReference type="Gene3D" id="3.40.50.1820">
    <property type="entry name" value="alpha/beta hydrolase"/>
    <property type="match status" value="1"/>
</dbReference>
<dbReference type="EMBL" id="MU005601">
    <property type="protein sequence ID" value="KAF2679711.1"/>
    <property type="molecule type" value="Genomic_DNA"/>
</dbReference>
<dbReference type="Proteomes" id="UP000799291">
    <property type="component" value="Unassembled WGS sequence"/>
</dbReference>
<dbReference type="SUPFAM" id="SSF53474">
    <property type="entry name" value="alpha/beta-Hydrolases"/>
    <property type="match status" value="1"/>
</dbReference>
<keyword evidence="4" id="KW-1185">Reference proteome</keyword>
<gene>
    <name evidence="3" type="ORF">K458DRAFT_313603</name>
</gene>
<organism evidence="3 4">
    <name type="scientific">Lentithecium fluviatile CBS 122367</name>
    <dbReference type="NCBI Taxonomy" id="1168545"/>
    <lineage>
        <taxon>Eukaryota</taxon>
        <taxon>Fungi</taxon>
        <taxon>Dikarya</taxon>
        <taxon>Ascomycota</taxon>
        <taxon>Pezizomycotina</taxon>
        <taxon>Dothideomycetes</taxon>
        <taxon>Pleosporomycetidae</taxon>
        <taxon>Pleosporales</taxon>
        <taxon>Massarineae</taxon>
        <taxon>Lentitheciaceae</taxon>
        <taxon>Lentithecium</taxon>
    </lineage>
</organism>
<feature type="region of interest" description="Disordered" evidence="1">
    <location>
        <begin position="204"/>
        <end position="240"/>
    </location>
</feature>
<dbReference type="InterPro" id="IPR013094">
    <property type="entry name" value="AB_hydrolase_3"/>
</dbReference>
<dbReference type="GO" id="GO:0016787">
    <property type="term" value="F:hydrolase activity"/>
    <property type="evidence" value="ECO:0007669"/>
    <property type="project" value="InterPro"/>
</dbReference>
<evidence type="ECO:0000259" key="2">
    <source>
        <dbReference type="Pfam" id="PF07859"/>
    </source>
</evidence>